<evidence type="ECO:0000313" key="2">
    <source>
        <dbReference type="Proteomes" id="UP001596540"/>
    </source>
</evidence>
<keyword evidence="2" id="KW-1185">Reference proteome</keyword>
<name>A0ABW2KJW9_9ACTN</name>
<proteinExistence type="predicted"/>
<dbReference type="EMBL" id="JBHTBH010000007">
    <property type="protein sequence ID" value="MFC7329432.1"/>
    <property type="molecule type" value="Genomic_DNA"/>
</dbReference>
<evidence type="ECO:0000313" key="1">
    <source>
        <dbReference type="EMBL" id="MFC7329432.1"/>
    </source>
</evidence>
<dbReference type="Proteomes" id="UP001596540">
    <property type="component" value="Unassembled WGS sequence"/>
</dbReference>
<gene>
    <name evidence="1" type="ORF">ACFQRF_17000</name>
</gene>
<accession>A0ABW2KJW9</accession>
<organism evidence="1 2">
    <name type="scientific">Marinactinospora rubrisoli</name>
    <dbReference type="NCBI Taxonomy" id="2715399"/>
    <lineage>
        <taxon>Bacteria</taxon>
        <taxon>Bacillati</taxon>
        <taxon>Actinomycetota</taxon>
        <taxon>Actinomycetes</taxon>
        <taxon>Streptosporangiales</taxon>
        <taxon>Nocardiopsidaceae</taxon>
        <taxon>Marinactinospora</taxon>
    </lineage>
</organism>
<sequence length="221" mass="23902">MHRPGVPEDLEPPHVLWARAATVAVAAPYNEHILDEEGLYFEGGGFSWWWRITLAPDGEAVFSGQDSDGSHTHLRDDPVDLLSGLPDRLSWPQLRADLRDRVLGYVYWYTGGAWHRVGYPDDVVDDGLAMSFDFLAGDERVVELLLAEGSGSPDADRTVTRFLTGARTRSLQPADVTALLTAVDPEAAADPKRQDAALDVARRAGLLSGSTAPLLGSTPAG</sequence>
<comment type="caution">
    <text evidence="1">The sequence shown here is derived from an EMBL/GenBank/DDBJ whole genome shotgun (WGS) entry which is preliminary data.</text>
</comment>
<dbReference type="RefSeq" id="WP_379872068.1">
    <property type="nucleotide sequence ID" value="NZ_JBHTBH010000007.1"/>
</dbReference>
<protein>
    <submittedName>
        <fullName evidence="1">Uncharacterized protein</fullName>
    </submittedName>
</protein>
<reference evidence="2" key="1">
    <citation type="journal article" date="2019" name="Int. J. Syst. Evol. Microbiol.">
        <title>The Global Catalogue of Microorganisms (GCM) 10K type strain sequencing project: providing services to taxonomists for standard genome sequencing and annotation.</title>
        <authorList>
            <consortium name="The Broad Institute Genomics Platform"/>
            <consortium name="The Broad Institute Genome Sequencing Center for Infectious Disease"/>
            <person name="Wu L."/>
            <person name="Ma J."/>
        </authorList>
    </citation>
    <scope>NUCLEOTIDE SEQUENCE [LARGE SCALE GENOMIC DNA]</scope>
    <source>
        <strain evidence="2">CGMCC 4.7382</strain>
    </source>
</reference>